<gene>
    <name evidence="1" type="ORF">GT360_15130</name>
</gene>
<accession>A0A7Z2T679</accession>
<keyword evidence="2" id="KW-1185">Reference proteome</keyword>
<dbReference type="AlphaFoldDB" id="A0A7Z2T679"/>
<protein>
    <submittedName>
        <fullName evidence="1">Uncharacterized protein</fullName>
    </submittedName>
</protein>
<evidence type="ECO:0000313" key="2">
    <source>
        <dbReference type="Proteomes" id="UP000464262"/>
    </source>
</evidence>
<sequence>MYLVLYCHNIGMTDFSHFESEDFDQDEGYTVRGKWANEQAFRAYLTKEFGDMNEFTVIDLIAHGQAAEAFTQEQLMALADDKLTLTK</sequence>
<evidence type="ECO:0000313" key="1">
    <source>
        <dbReference type="EMBL" id="QIA64897.1"/>
    </source>
</evidence>
<name>A0A7Z2T679_9VIBR</name>
<dbReference type="KEGG" id="vas:GT360_15130"/>
<dbReference type="RefSeq" id="WP_164649797.1">
    <property type="nucleotide sequence ID" value="NZ_CP047476.1"/>
</dbReference>
<dbReference type="EMBL" id="CP047476">
    <property type="protein sequence ID" value="QIA64897.1"/>
    <property type="molecule type" value="Genomic_DNA"/>
</dbReference>
<reference evidence="1 2" key="1">
    <citation type="submission" date="2020-01" db="EMBL/GenBank/DDBJ databases">
        <title>Whole genome and functional gene identification of agarase of Vibrio HN897.</title>
        <authorList>
            <person name="Liu Y."/>
            <person name="Zhao Z."/>
        </authorList>
    </citation>
    <scope>NUCLEOTIDE SEQUENCE [LARGE SCALE GENOMIC DNA]</scope>
    <source>
        <strain evidence="1 2">HN897</strain>
    </source>
</reference>
<proteinExistence type="predicted"/>
<dbReference type="Proteomes" id="UP000464262">
    <property type="component" value="Chromosome 2"/>
</dbReference>
<organism evidence="1 2">
    <name type="scientific">Vibrio astriarenae</name>
    <dbReference type="NCBI Taxonomy" id="1481923"/>
    <lineage>
        <taxon>Bacteria</taxon>
        <taxon>Pseudomonadati</taxon>
        <taxon>Pseudomonadota</taxon>
        <taxon>Gammaproteobacteria</taxon>
        <taxon>Vibrionales</taxon>
        <taxon>Vibrionaceae</taxon>
        <taxon>Vibrio</taxon>
    </lineage>
</organism>